<evidence type="ECO:0000313" key="1">
    <source>
        <dbReference type="EMBL" id="KAK2139782.1"/>
    </source>
</evidence>
<dbReference type="Proteomes" id="UP001208570">
    <property type="component" value="Unassembled WGS sequence"/>
</dbReference>
<proteinExistence type="predicted"/>
<protein>
    <submittedName>
        <fullName evidence="1">Uncharacterized protein</fullName>
    </submittedName>
</protein>
<dbReference type="EMBL" id="JAODUP010001619">
    <property type="protein sequence ID" value="KAK2139782.1"/>
    <property type="molecule type" value="Genomic_DNA"/>
</dbReference>
<accession>A0AAD9IRR4</accession>
<organism evidence="1 2">
    <name type="scientific">Paralvinella palmiformis</name>
    <dbReference type="NCBI Taxonomy" id="53620"/>
    <lineage>
        <taxon>Eukaryota</taxon>
        <taxon>Metazoa</taxon>
        <taxon>Spiralia</taxon>
        <taxon>Lophotrochozoa</taxon>
        <taxon>Annelida</taxon>
        <taxon>Polychaeta</taxon>
        <taxon>Sedentaria</taxon>
        <taxon>Canalipalpata</taxon>
        <taxon>Terebellida</taxon>
        <taxon>Terebelliformia</taxon>
        <taxon>Alvinellidae</taxon>
        <taxon>Paralvinella</taxon>
    </lineage>
</organism>
<gene>
    <name evidence="1" type="ORF">LSH36_1620g00016</name>
</gene>
<sequence length="162" mass="17777">MVWLRRCSYSSSTLGSRWRRQALPSPNGTANRTCGKQKELFSVCKQLAKTDMDGILLISTMSDTVLSNKSIYTSPLQPCNHGEADTRIILHLAHASSQGQDKTLVCTVDSDIVVPGIAFFEQLGLSERWIGFDTGRTIEISAVHRNHSQLGPSKIVCSTPIS</sequence>
<dbReference type="AlphaFoldDB" id="A0AAD9IRR4"/>
<comment type="caution">
    <text evidence="1">The sequence shown here is derived from an EMBL/GenBank/DDBJ whole genome shotgun (WGS) entry which is preliminary data.</text>
</comment>
<evidence type="ECO:0000313" key="2">
    <source>
        <dbReference type="Proteomes" id="UP001208570"/>
    </source>
</evidence>
<keyword evidence="2" id="KW-1185">Reference proteome</keyword>
<name>A0AAD9IRR4_9ANNE</name>
<reference evidence="1" key="1">
    <citation type="journal article" date="2023" name="Mol. Biol. Evol.">
        <title>Third-Generation Sequencing Reveals the Adaptive Role of the Epigenome in Three Deep-Sea Polychaetes.</title>
        <authorList>
            <person name="Perez M."/>
            <person name="Aroh O."/>
            <person name="Sun Y."/>
            <person name="Lan Y."/>
            <person name="Juniper S.K."/>
            <person name="Young C.R."/>
            <person name="Angers B."/>
            <person name="Qian P.Y."/>
        </authorList>
    </citation>
    <scope>NUCLEOTIDE SEQUENCE</scope>
    <source>
        <strain evidence="1">P08H-3</strain>
    </source>
</reference>